<dbReference type="OrthoDB" id="2017423at2759"/>
<evidence type="ECO:0000256" key="2">
    <source>
        <dbReference type="SAM" id="Phobius"/>
    </source>
</evidence>
<evidence type="ECO:0000313" key="4">
    <source>
        <dbReference type="Proteomes" id="UP001058974"/>
    </source>
</evidence>
<proteinExistence type="predicted"/>
<dbReference type="InterPro" id="IPR044708">
    <property type="entry name" value="CPR5"/>
</dbReference>
<keyword evidence="2" id="KW-0472">Membrane</keyword>
<organism evidence="3 4">
    <name type="scientific">Pisum sativum</name>
    <name type="common">Garden pea</name>
    <name type="synonym">Lathyrus oleraceus</name>
    <dbReference type="NCBI Taxonomy" id="3888"/>
    <lineage>
        <taxon>Eukaryota</taxon>
        <taxon>Viridiplantae</taxon>
        <taxon>Streptophyta</taxon>
        <taxon>Embryophyta</taxon>
        <taxon>Tracheophyta</taxon>
        <taxon>Spermatophyta</taxon>
        <taxon>Magnoliopsida</taxon>
        <taxon>eudicotyledons</taxon>
        <taxon>Gunneridae</taxon>
        <taxon>Pentapetalae</taxon>
        <taxon>rosids</taxon>
        <taxon>fabids</taxon>
        <taxon>Fabales</taxon>
        <taxon>Fabaceae</taxon>
        <taxon>Papilionoideae</taxon>
        <taxon>50 kb inversion clade</taxon>
        <taxon>NPAAA clade</taxon>
        <taxon>Hologalegina</taxon>
        <taxon>IRL clade</taxon>
        <taxon>Fabeae</taxon>
        <taxon>Lathyrus</taxon>
    </lineage>
</organism>
<dbReference type="Proteomes" id="UP001058974">
    <property type="component" value="Chromosome 7"/>
</dbReference>
<dbReference type="PANTHER" id="PTHR35322:SF2">
    <property type="entry name" value="PROTEIN CPR-5"/>
    <property type="match status" value="1"/>
</dbReference>
<keyword evidence="2" id="KW-0812">Transmembrane</keyword>
<feature type="region of interest" description="Disordered" evidence="1">
    <location>
        <begin position="1"/>
        <end position="43"/>
    </location>
</feature>
<evidence type="ECO:0000256" key="1">
    <source>
        <dbReference type="SAM" id="MobiDB-lite"/>
    </source>
</evidence>
<feature type="transmembrane region" description="Helical" evidence="2">
    <location>
        <begin position="411"/>
        <end position="430"/>
    </location>
</feature>
<accession>A0A9D4ZT37</accession>
<feature type="transmembrane region" description="Helical" evidence="2">
    <location>
        <begin position="473"/>
        <end position="493"/>
    </location>
</feature>
<name>A0A9D4ZT37_PEA</name>
<dbReference type="GO" id="GO:0010150">
    <property type="term" value="P:leaf senescence"/>
    <property type="evidence" value="ECO:0007669"/>
    <property type="project" value="InterPro"/>
</dbReference>
<feature type="transmembrane region" description="Helical" evidence="2">
    <location>
        <begin position="442"/>
        <end position="461"/>
    </location>
</feature>
<dbReference type="AlphaFoldDB" id="A0A9D4ZT37"/>
<reference evidence="3 4" key="1">
    <citation type="journal article" date="2022" name="Nat. Genet.">
        <title>Improved pea reference genome and pan-genome highlight genomic features and evolutionary characteristics.</title>
        <authorList>
            <person name="Yang T."/>
            <person name="Liu R."/>
            <person name="Luo Y."/>
            <person name="Hu S."/>
            <person name="Wang D."/>
            <person name="Wang C."/>
            <person name="Pandey M.K."/>
            <person name="Ge S."/>
            <person name="Xu Q."/>
            <person name="Li N."/>
            <person name="Li G."/>
            <person name="Huang Y."/>
            <person name="Saxena R.K."/>
            <person name="Ji Y."/>
            <person name="Li M."/>
            <person name="Yan X."/>
            <person name="He Y."/>
            <person name="Liu Y."/>
            <person name="Wang X."/>
            <person name="Xiang C."/>
            <person name="Varshney R.K."/>
            <person name="Ding H."/>
            <person name="Gao S."/>
            <person name="Zong X."/>
        </authorList>
    </citation>
    <scope>NUCLEOTIDE SEQUENCE [LARGE SCALE GENOMIC DNA]</scope>
    <source>
        <strain evidence="3 4">cv. Zhongwan 6</strain>
    </source>
</reference>
<dbReference type="PANTHER" id="PTHR35322">
    <property type="entry name" value="PROTEIN CPR-5"/>
    <property type="match status" value="1"/>
</dbReference>
<feature type="compositionally biased region" description="Low complexity" evidence="1">
    <location>
        <begin position="20"/>
        <end position="32"/>
    </location>
</feature>
<evidence type="ECO:0008006" key="5">
    <source>
        <dbReference type="Google" id="ProtNLM"/>
    </source>
</evidence>
<dbReference type="Gramene" id="Psat07G0139800-T1">
    <property type="protein sequence ID" value="KAI5384367.1"/>
    <property type="gene ID" value="KIW84_071398"/>
</dbReference>
<evidence type="ECO:0000313" key="3">
    <source>
        <dbReference type="EMBL" id="KAI5384367.1"/>
    </source>
</evidence>
<sequence length="559" mass="62981">MKKRKKEKGIRGSFSMDVPSTSSSSHCNSNDSLPLFTDPSTNPLPKRRKIKPMVYSHQTTSSHTSPNLKRFACKRRVVRVPIRRKRTHLASIGFPLGISFAAVMAEVLYRRNAAFDTDRVSPTHISLICTSAIKESLASVFGDRLDDLARNFGQSFASTLSTLGSIYESSMGDEGNSLNTMKMEFPTCKLTREKGDFSSDSVIGDDKKERVLSEEIIDQTNNCKEVEENFQMDSTSHGITLHRQSNQLVHFPTIYSGSGINNNSMVSAAEKSVMEESRSNDLKALELALTMKKLKLKETQLVLNSDLNHLERSKLTMGISKASFRVEKFKNQLEDLRHGELIKSCVDCLIAGLLVMSSSLTYGAYVYSYERISKSTASCTRSNKESKSWWSPKSMFSFDSKLHVLWCQVQVMSRMAFGVLMIFAIAYLLIMRSTTVSKTMPVTFILMLLGVACGYCGKVCIDTLGGTGSLWLLYWEILCMVHFLSIVFTPTLFKILHGPVAASQQTKQNIILPYWFRRFWFYATLLVFLPLFCGLSPFAGVSQWKDHFLLKVSIFDRLE</sequence>
<keyword evidence="2" id="KW-1133">Transmembrane helix</keyword>
<dbReference type="GO" id="GO:0006952">
    <property type="term" value="P:defense response"/>
    <property type="evidence" value="ECO:0007669"/>
    <property type="project" value="InterPro"/>
</dbReference>
<dbReference type="Gramene" id="Psat7g052040.3">
    <property type="protein sequence ID" value="Psat7g052040.3.cds"/>
    <property type="gene ID" value="Psat7g052040"/>
</dbReference>
<feature type="transmembrane region" description="Helical" evidence="2">
    <location>
        <begin position="89"/>
        <end position="109"/>
    </location>
</feature>
<gene>
    <name evidence="3" type="ORF">KIW84_071398</name>
</gene>
<feature type="transmembrane region" description="Helical" evidence="2">
    <location>
        <begin position="519"/>
        <end position="541"/>
    </location>
</feature>
<keyword evidence="4" id="KW-1185">Reference proteome</keyword>
<protein>
    <recommendedName>
        <fullName evidence="5">Protein CPR-5</fullName>
    </recommendedName>
</protein>
<dbReference type="GO" id="GO:0010090">
    <property type="term" value="P:trichome morphogenesis"/>
    <property type="evidence" value="ECO:0007669"/>
    <property type="project" value="InterPro"/>
</dbReference>
<dbReference type="EMBL" id="JAMSHJ010000007">
    <property type="protein sequence ID" value="KAI5384367.1"/>
    <property type="molecule type" value="Genomic_DNA"/>
</dbReference>
<comment type="caution">
    <text evidence="3">The sequence shown here is derived from an EMBL/GenBank/DDBJ whole genome shotgun (WGS) entry which is preliminary data.</text>
</comment>